<accession>A0A2S9T4H0</accession>
<dbReference type="AlphaFoldDB" id="A0A2S9T4H0"/>
<reference evidence="2 3" key="1">
    <citation type="submission" date="2017-09" db="EMBL/GenBank/DDBJ databases">
        <title>Reassesment of A. cryaerophilus.</title>
        <authorList>
            <person name="Perez-Cataluna A."/>
            <person name="Collado L."/>
            <person name="Salgado O."/>
            <person name="Lefinanco V."/>
            <person name="Figueras M.J."/>
        </authorList>
    </citation>
    <scope>NUCLEOTIDE SEQUENCE [LARGE SCALE GENOMIC DNA]</scope>
    <source>
        <strain evidence="2 3">LMG 10210</strain>
    </source>
</reference>
<comment type="caution">
    <text evidence="2">The sequence shown here is derived from an EMBL/GenBank/DDBJ whole genome shotgun (WGS) entry which is preliminary data.</text>
</comment>
<organism evidence="2 3">
    <name type="scientific">Aliarcobacter cryaerophilus</name>
    <dbReference type="NCBI Taxonomy" id="28198"/>
    <lineage>
        <taxon>Bacteria</taxon>
        <taxon>Pseudomonadati</taxon>
        <taxon>Campylobacterota</taxon>
        <taxon>Epsilonproteobacteria</taxon>
        <taxon>Campylobacterales</taxon>
        <taxon>Arcobacteraceae</taxon>
        <taxon>Aliarcobacter</taxon>
    </lineage>
</organism>
<evidence type="ECO:0008006" key="4">
    <source>
        <dbReference type="Google" id="ProtNLM"/>
    </source>
</evidence>
<protein>
    <recommendedName>
        <fullName evidence="4">DUF4116 domain-containing protein</fullName>
    </recommendedName>
</protein>
<proteinExistence type="predicted"/>
<evidence type="ECO:0000256" key="1">
    <source>
        <dbReference type="SAM" id="SignalP"/>
    </source>
</evidence>
<evidence type="ECO:0000313" key="2">
    <source>
        <dbReference type="EMBL" id="PRM93731.1"/>
    </source>
</evidence>
<dbReference type="Proteomes" id="UP000238281">
    <property type="component" value="Unassembled WGS sequence"/>
</dbReference>
<dbReference type="RefSeq" id="WP_105915979.1">
    <property type="nucleotide sequence ID" value="NZ_NXGE01000007.1"/>
</dbReference>
<feature type="chain" id="PRO_5015436348" description="DUF4116 domain-containing protein" evidence="1">
    <location>
        <begin position="20"/>
        <end position="375"/>
    </location>
</feature>
<feature type="signal peptide" evidence="1">
    <location>
        <begin position="1"/>
        <end position="19"/>
    </location>
</feature>
<dbReference type="EMBL" id="NXGE01000007">
    <property type="protein sequence ID" value="PRM93731.1"/>
    <property type="molecule type" value="Genomic_DNA"/>
</dbReference>
<dbReference type="PROSITE" id="PS51257">
    <property type="entry name" value="PROKAR_LIPOPROTEIN"/>
    <property type="match status" value="1"/>
</dbReference>
<keyword evidence="1" id="KW-0732">Signal</keyword>
<evidence type="ECO:0000313" key="3">
    <source>
        <dbReference type="Proteomes" id="UP000238281"/>
    </source>
</evidence>
<name>A0A2S9T4H0_9BACT</name>
<gene>
    <name evidence="2" type="ORF">CJ673_09670</name>
</gene>
<sequence length="375" mass="43283">MKKILLLSTSITLLTFLFTGCNVVKHSVTYPAYLNASNMDGTKARMYSEKYGLHGGYLKLMEEHEWESDIKNINNLDEKKQIEMIKQNALLIERINNPKESLQLEAVSQHWSNIKYINNPTNRVKEEAFKNEEKLLESVIKYPSMIKYIENPNEKIQLSAVKADGLVIEHIKIPSNSIQLEAVKSNGLAIKYITNPSELIKSEAVRNNWRSISYIENPNETLQIEAVKKDWEAIKYIKNPTLAAKIEASKNAKMVRTNHKMKDYVLLDKYIKIEIKDDYEYSIKNLTNQFININNISFYYGKGSKGNDIYSTESFTLPPNSIKSLSFTHPEDVLYDKGPHVNFGFAVNYSIGTKNLEAYKVNKYLIAEFIEYQKY</sequence>